<sequence>MEVTAPQQPTLSPALGSAKKVQFLEAARESPLKPTPNGKPAAAAAATAGASSELPLSHHTNALFSPERTEGGWTIGAQRSDQMEVPEAAGGGEPLASPSPLPSLGAASGASYTPASSTWLESARKVNDLQDRLASLEAALKDMESKAVAHLDKSLQEKVLATAAKIVQKRFLADKELDRKLQHQILQTAIKVVKRQDAAKAAAAASPAPAAAAPADDAGATPTRRLEFGQGEAPEAATMAAYVAHVEQGLGEVVRRLEKKVDSVAQLLDQNALELLEARLAGGVVELEARLEALEQRAATQRGAAAADASPALLERVAAVEAAMVEQSRAVADLLAALAAQGASQHIGAAVAAAQAQTAARKAAATQTEMGEQEEDEEAQRAGRPAASPAKAAPREQQRQVAQREPASQLHQRRAAAAKRSVLGDPARTSGSSAAREAGSAQASPRVSLPRLKVTHAAGTAQQIAMATARQQLARQAQRAREEAEAESPVWLSMVYLFGWGLLAALGVAAVMVGMTAALVKAGRLSQSDLEFLWRK</sequence>
<comment type="caution">
    <text evidence="4">The sequence shown here is derived from an EMBL/GenBank/DDBJ whole genome shotgun (WGS) entry which is preliminary data.</text>
</comment>
<proteinExistence type="predicted"/>
<dbReference type="OrthoDB" id="10581002at2759"/>
<feature type="transmembrane region" description="Helical" evidence="3">
    <location>
        <begin position="497"/>
        <end position="520"/>
    </location>
</feature>
<evidence type="ECO:0000313" key="5">
    <source>
        <dbReference type="Proteomes" id="UP000239899"/>
    </source>
</evidence>
<feature type="coiled-coil region" evidence="1">
    <location>
        <begin position="126"/>
        <end position="153"/>
    </location>
</feature>
<feature type="coiled-coil region" evidence="1">
    <location>
        <begin position="277"/>
        <end position="304"/>
    </location>
</feature>
<accession>A0A2P6TTF3</accession>
<keyword evidence="3" id="KW-1133">Transmembrane helix</keyword>
<keyword evidence="5" id="KW-1185">Reference proteome</keyword>
<feature type="compositionally biased region" description="Low complexity" evidence="2">
    <location>
        <begin position="94"/>
        <end position="109"/>
    </location>
</feature>
<evidence type="ECO:0000256" key="3">
    <source>
        <dbReference type="SAM" id="Phobius"/>
    </source>
</evidence>
<dbReference type="AlphaFoldDB" id="A0A2P6TTF3"/>
<keyword evidence="1" id="KW-0175">Coiled coil</keyword>
<organism evidence="4 5">
    <name type="scientific">Chlorella sorokiniana</name>
    <name type="common">Freshwater green alga</name>
    <dbReference type="NCBI Taxonomy" id="3076"/>
    <lineage>
        <taxon>Eukaryota</taxon>
        <taxon>Viridiplantae</taxon>
        <taxon>Chlorophyta</taxon>
        <taxon>core chlorophytes</taxon>
        <taxon>Trebouxiophyceae</taxon>
        <taxon>Chlorellales</taxon>
        <taxon>Chlorellaceae</taxon>
        <taxon>Chlorella clade</taxon>
        <taxon>Chlorella</taxon>
    </lineage>
</organism>
<gene>
    <name evidence="4" type="ORF">C2E21_3821</name>
</gene>
<dbReference type="Proteomes" id="UP000239899">
    <property type="component" value="Unassembled WGS sequence"/>
</dbReference>
<feature type="compositionally biased region" description="Low complexity" evidence="2">
    <location>
        <begin position="427"/>
        <end position="444"/>
    </location>
</feature>
<keyword evidence="3" id="KW-0812">Transmembrane</keyword>
<name>A0A2P6TTF3_CHLSO</name>
<reference evidence="4 5" key="1">
    <citation type="journal article" date="2018" name="Plant J.">
        <title>Genome sequences of Chlorella sorokiniana UTEX 1602 and Micractinium conductrix SAG 241.80: implications to maltose excretion by a green alga.</title>
        <authorList>
            <person name="Arriola M.B."/>
            <person name="Velmurugan N."/>
            <person name="Zhang Y."/>
            <person name="Plunkett M.H."/>
            <person name="Hondzo H."/>
            <person name="Barney B.M."/>
        </authorList>
    </citation>
    <scope>NUCLEOTIDE SEQUENCE [LARGE SCALE GENOMIC DNA]</scope>
    <source>
        <strain evidence="5">UTEX 1602</strain>
    </source>
</reference>
<evidence type="ECO:0000313" key="4">
    <source>
        <dbReference type="EMBL" id="PRW57342.1"/>
    </source>
</evidence>
<protein>
    <submittedName>
        <fullName evidence="4">Uncharacterized protein</fullName>
    </submittedName>
</protein>
<dbReference type="EMBL" id="LHPG02000007">
    <property type="protein sequence ID" value="PRW57342.1"/>
    <property type="molecule type" value="Genomic_DNA"/>
</dbReference>
<feature type="region of interest" description="Disordered" evidence="2">
    <location>
        <begin position="363"/>
        <end position="448"/>
    </location>
</feature>
<feature type="compositionally biased region" description="Low complexity" evidence="2">
    <location>
        <begin position="382"/>
        <end position="392"/>
    </location>
</feature>
<evidence type="ECO:0000256" key="2">
    <source>
        <dbReference type="SAM" id="MobiDB-lite"/>
    </source>
</evidence>
<evidence type="ECO:0000256" key="1">
    <source>
        <dbReference type="SAM" id="Coils"/>
    </source>
</evidence>
<feature type="compositionally biased region" description="Low complexity" evidence="2">
    <location>
        <begin position="41"/>
        <end position="50"/>
    </location>
</feature>
<keyword evidence="3" id="KW-0472">Membrane</keyword>
<feature type="region of interest" description="Disordered" evidence="2">
    <location>
        <begin position="25"/>
        <end position="109"/>
    </location>
</feature>